<name>A0A835Z5F7_9STRA</name>
<dbReference type="GO" id="GO:0004843">
    <property type="term" value="F:cysteine-type deubiquitinase activity"/>
    <property type="evidence" value="ECO:0007669"/>
    <property type="project" value="InterPro"/>
</dbReference>
<organism evidence="2 3">
    <name type="scientific">Tribonema minus</name>
    <dbReference type="NCBI Taxonomy" id="303371"/>
    <lineage>
        <taxon>Eukaryota</taxon>
        <taxon>Sar</taxon>
        <taxon>Stramenopiles</taxon>
        <taxon>Ochrophyta</taxon>
        <taxon>PX clade</taxon>
        <taxon>Xanthophyceae</taxon>
        <taxon>Tribonematales</taxon>
        <taxon>Tribonemataceae</taxon>
        <taxon>Tribonema</taxon>
    </lineage>
</organism>
<keyword evidence="3" id="KW-1185">Reference proteome</keyword>
<evidence type="ECO:0000259" key="1">
    <source>
        <dbReference type="PROSITE" id="PS51283"/>
    </source>
</evidence>
<comment type="caution">
    <text evidence="2">The sequence shown here is derived from an EMBL/GenBank/DDBJ whole genome shotgun (WGS) entry which is preliminary data.</text>
</comment>
<dbReference type="InterPro" id="IPR035927">
    <property type="entry name" value="DUSP-like_sf"/>
</dbReference>
<dbReference type="InterPro" id="IPR006615">
    <property type="entry name" value="Pept_C19_DUSP"/>
</dbReference>
<dbReference type="Gene3D" id="3.30.2230.10">
    <property type="entry name" value="DUSP-like"/>
    <property type="match status" value="1"/>
</dbReference>
<gene>
    <name evidence="2" type="ORF">JKP88DRAFT_163896</name>
</gene>
<dbReference type="EMBL" id="JAFCMP010000201">
    <property type="protein sequence ID" value="KAG5183529.1"/>
    <property type="molecule type" value="Genomic_DNA"/>
</dbReference>
<dbReference type="Proteomes" id="UP000664859">
    <property type="component" value="Unassembled WGS sequence"/>
</dbReference>
<sequence>MAFLEIDFARVHIEEEGRVVGEVLDSANVLPGTVWQVVSEEWMAQWRKFVQSRGARRYLPPGPITNGELLMRQEVVKEVK</sequence>
<dbReference type="SUPFAM" id="SSF143791">
    <property type="entry name" value="DUSP-like"/>
    <property type="match status" value="1"/>
</dbReference>
<dbReference type="AlphaFoldDB" id="A0A835Z5F7"/>
<reference evidence="2" key="1">
    <citation type="submission" date="2021-02" db="EMBL/GenBank/DDBJ databases">
        <title>First Annotated Genome of the Yellow-green Alga Tribonema minus.</title>
        <authorList>
            <person name="Mahan K.M."/>
        </authorList>
    </citation>
    <scope>NUCLEOTIDE SEQUENCE</scope>
    <source>
        <strain evidence="2">UTEX B ZZ1240</strain>
    </source>
</reference>
<dbReference type="PROSITE" id="PS51283">
    <property type="entry name" value="DUSP"/>
    <property type="match status" value="1"/>
</dbReference>
<proteinExistence type="predicted"/>
<evidence type="ECO:0000313" key="2">
    <source>
        <dbReference type="EMBL" id="KAG5183529.1"/>
    </source>
</evidence>
<protein>
    <recommendedName>
        <fullName evidence="1">DUSP domain-containing protein</fullName>
    </recommendedName>
</protein>
<accession>A0A835Z5F7</accession>
<dbReference type="OrthoDB" id="199869at2759"/>
<feature type="domain" description="DUSP" evidence="1">
    <location>
        <begin position="11"/>
        <end position="80"/>
    </location>
</feature>
<evidence type="ECO:0000313" key="3">
    <source>
        <dbReference type="Proteomes" id="UP000664859"/>
    </source>
</evidence>